<evidence type="ECO:0000256" key="1">
    <source>
        <dbReference type="ARBA" id="ARBA00023015"/>
    </source>
</evidence>
<dbReference type="SUPFAM" id="SSF46689">
    <property type="entry name" value="Homeodomain-like"/>
    <property type="match status" value="2"/>
</dbReference>
<dbReference type="PANTHER" id="PTHR43280">
    <property type="entry name" value="ARAC-FAMILY TRANSCRIPTIONAL REGULATOR"/>
    <property type="match status" value="1"/>
</dbReference>
<dbReference type="EMBL" id="JAUHLN010000001">
    <property type="protein sequence ID" value="MDN4071811.1"/>
    <property type="molecule type" value="Genomic_DNA"/>
</dbReference>
<dbReference type="PROSITE" id="PS00041">
    <property type="entry name" value="HTH_ARAC_FAMILY_1"/>
    <property type="match status" value="1"/>
</dbReference>
<reference evidence="5" key="1">
    <citation type="submission" date="2023-06" db="EMBL/GenBank/DDBJ databases">
        <title>Draft Genome Sequences of Representative Paenibacillus Polymyxa, Bacillus cereus, Fictibacillus sp., and Brevibacillus agri Strains Isolated from Amazonian Dark Earth.</title>
        <authorList>
            <person name="Pellegrinetti T.A."/>
            <person name="Cunha I.C.M."/>
            <person name="Chaves M.G."/>
            <person name="Freitas A.S."/>
            <person name="Silva A.V.R."/>
            <person name="Tsai S.M."/>
            <person name="Mendes L.W."/>
        </authorList>
    </citation>
    <scope>NUCLEOTIDE SEQUENCE</scope>
    <source>
        <strain evidence="5">CENA-BCM004</strain>
    </source>
</reference>
<sequence length="290" mass="33674">MKFSMNQSADGPETLNIQKAPHLLYAGQISNNPHWKFSSHKHDNLSEIVYICDGKGTFIIDGVTYEASKGDILVYNKDVLHEEWSNPDHPLKTYFCGITNLSIEGLKDLHVIPSGINPVIRRNKYSSKIETYVSEIFDEAALQAEGYEMICQHLLTALITVIHRIIHLHHQDTSTEKNDSLSHRIKEYIDKHYTRSLSLEDLAEAFFISPYYLSHVFKEEKNLSPIHYLITRRMGEAKRLLVSTNLKIREVAQLVGYDNPNYFTMLFKKFTGESPKRFKQKHMEKLFYHK</sequence>
<gene>
    <name evidence="5" type="ORF">QYF49_02050</name>
</gene>
<dbReference type="PANTHER" id="PTHR43280:SF28">
    <property type="entry name" value="HTH-TYPE TRANSCRIPTIONAL ACTIVATOR RHAS"/>
    <property type="match status" value="1"/>
</dbReference>
<proteinExistence type="predicted"/>
<dbReference type="InterPro" id="IPR014710">
    <property type="entry name" value="RmlC-like_jellyroll"/>
</dbReference>
<dbReference type="InterPro" id="IPR018062">
    <property type="entry name" value="HTH_AraC-typ_CS"/>
</dbReference>
<evidence type="ECO:0000256" key="3">
    <source>
        <dbReference type="ARBA" id="ARBA00023163"/>
    </source>
</evidence>
<keyword evidence="3" id="KW-0804">Transcription</keyword>
<evidence type="ECO:0000259" key="4">
    <source>
        <dbReference type="PROSITE" id="PS01124"/>
    </source>
</evidence>
<dbReference type="RefSeq" id="WP_290397967.1">
    <property type="nucleotide sequence ID" value="NZ_JAUHLN010000001.1"/>
</dbReference>
<dbReference type="Gene3D" id="2.60.120.10">
    <property type="entry name" value="Jelly Rolls"/>
    <property type="match status" value="1"/>
</dbReference>
<evidence type="ECO:0000313" key="6">
    <source>
        <dbReference type="Proteomes" id="UP001168694"/>
    </source>
</evidence>
<dbReference type="SUPFAM" id="SSF51215">
    <property type="entry name" value="Regulatory protein AraC"/>
    <property type="match status" value="1"/>
</dbReference>
<accession>A0ABT8E1N6</accession>
<dbReference type="PRINTS" id="PR00032">
    <property type="entry name" value="HTHARAC"/>
</dbReference>
<organism evidence="5 6">
    <name type="scientific">Fictibacillus terranigra</name>
    <dbReference type="NCBI Taxonomy" id="3058424"/>
    <lineage>
        <taxon>Bacteria</taxon>
        <taxon>Bacillati</taxon>
        <taxon>Bacillota</taxon>
        <taxon>Bacilli</taxon>
        <taxon>Bacillales</taxon>
        <taxon>Fictibacillaceae</taxon>
        <taxon>Fictibacillus</taxon>
    </lineage>
</organism>
<feature type="domain" description="HTH araC/xylS-type" evidence="4">
    <location>
        <begin position="183"/>
        <end position="281"/>
    </location>
</feature>
<keyword evidence="1" id="KW-0805">Transcription regulation</keyword>
<dbReference type="Proteomes" id="UP001168694">
    <property type="component" value="Unassembled WGS sequence"/>
</dbReference>
<dbReference type="InterPro" id="IPR037923">
    <property type="entry name" value="HTH-like"/>
</dbReference>
<dbReference type="InterPro" id="IPR018060">
    <property type="entry name" value="HTH_AraC"/>
</dbReference>
<comment type="caution">
    <text evidence="5">The sequence shown here is derived from an EMBL/GenBank/DDBJ whole genome shotgun (WGS) entry which is preliminary data.</text>
</comment>
<dbReference type="PROSITE" id="PS01124">
    <property type="entry name" value="HTH_ARAC_FAMILY_2"/>
    <property type="match status" value="1"/>
</dbReference>
<dbReference type="Gene3D" id="1.10.10.60">
    <property type="entry name" value="Homeodomain-like"/>
    <property type="match status" value="2"/>
</dbReference>
<dbReference type="InterPro" id="IPR009057">
    <property type="entry name" value="Homeodomain-like_sf"/>
</dbReference>
<dbReference type="InterPro" id="IPR003313">
    <property type="entry name" value="AraC-bd"/>
</dbReference>
<evidence type="ECO:0000313" key="5">
    <source>
        <dbReference type="EMBL" id="MDN4071811.1"/>
    </source>
</evidence>
<name>A0ABT8E1N6_9BACL</name>
<dbReference type="Pfam" id="PF02311">
    <property type="entry name" value="AraC_binding"/>
    <property type="match status" value="1"/>
</dbReference>
<dbReference type="InterPro" id="IPR020449">
    <property type="entry name" value="Tscrpt_reg_AraC-type_HTH"/>
</dbReference>
<evidence type="ECO:0000256" key="2">
    <source>
        <dbReference type="ARBA" id="ARBA00023125"/>
    </source>
</evidence>
<keyword evidence="6" id="KW-1185">Reference proteome</keyword>
<keyword evidence="2" id="KW-0238">DNA-binding</keyword>
<dbReference type="SMART" id="SM00342">
    <property type="entry name" value="HTH_ARAC"/>
    <property type="match status" value="1"/>
</dbReference>
<dbReference type="CDD" id="cd02208">
    <property type="entry name" value="cupin_RmlC-like"/>
    <property type="match status" value="1"/>
</dbReference>
<protein>
    <submittedName>
        <fullName evidence="5">AraC family transcriptional regulator</fullName>
    </submittedName>
</protein>
<dbReference type="Pfam" id="PF12833">
    <property type="entry name" value="HTH_18"/>
    <property type="match status" value="1"/>
</dbReference>